<name>A0ABW8U924_9GAMM</name>
<organism evidence="1 2">
    <name type="scientific">Moraxella oculi</name>
    <dbReference type="NCBI Taxonomy" id="2940516"/>
    <lineage>
        <taxon>Bacteria</taxon>
        <taxon>Pseudomonadati</taxon>
        <taxon>Pseudomonadota</taxon>
        <taxon>Gammaproteobacteria</taxon>
        <taxon>Moraxellales</taxon>
        <taxon>Moraxellaceae</taxon>
        <taxon>Moraxella</taxon>
    </lineage>
</organism>
<protein>
    <submittedName>
        <fullName evidence="1">Uncharacterized protein</fullName>
    </submittedName>
</protein>
<evidence type="ECO:0000313" key="2">
    <source>
        <dbReference type="Proteomes" id="UP001624684"/>
    </source>
</evidence>
<evidence type="ECO:0000313" key="1">
    <source>
        <dbReference type="EMBL" id="MFL1732962.1"/>
    </source>
</evidence>
<proteinExistence type="predicted"/>
<dbReference type="EMBL" id="JBJJXE010000016">
    <property type="protein sequence ID" value="MFL1732962.1"/>
    <property type="molecule type" value="Genomic_DNA"/>
</dbReference>
<keyword evidence="2" id="KW-1185">Reference proteome</keyword>
<reference evidence="1 2" key="1">
    <citation type="submission" date="2024-11" db="EMBL/GenBank/DDBJ databases">
        <title>First Report of Moraxella oculi in Brazil in an Infectious Bovine Keratoconjunctivitis Outbreak.</title>
        <authorList>
            <person name="Carvalho C.V."/>
            <person name="Domingues R."/>
            <person name="Coutinho C."/>
            <person name="Honorio N.T.B.S."/>
            <person name="Faza D.R.L.R."/>
            <person name="Carvalho W.A."/>
            <person name="Machado A.B.F."/>
            <person name="Martins M.F."/>
            <person name="Gaspar E.B."/>
        </authorList>
    </citation>
    <scope>NUCLEOTIDE SEQUENCE [LARGE SCALE GENOMIC DNA]</scope>
    <source>
        <strain evidence="1 2">2117LE</strain>
    </source>
</reference>
<dbReference type="RefSeq" id="WP_407069472.1">
    <property type="nucleotide sequence ID" value="NZ_JBJJXE010000016.1"/>
</dbReference>
<accession>A0ABW8U924</accession>
<dbReference type="Proteomes" id="UP001624684">
    <property type="component" value="Unassembled WGS sequence"/>
</dbReference>
<comment type="caution">
    <text evidence="1">The sequence shown here is derived from an EMBL/GenBank/DDBJ whole genome shotgun (WGS) entry which is preliminary data.</text>
</comment>
<sequence>MNFYQELSNLTYSQDCYISGMLALNIADYENNTGDWHRGTFWNENSKISSSYIMGKNSPVSQIDTSRYFGKVGIFKANDTLKRMGIPEFSSNIISANHARSIADLVVYFALQNKNPCSVIDFYSFDDFMELPSDKEKVFSLLDMAIKNLSDDNARKIVTDWLKKAKDFDYE</sequence>
<gene>
    <name evidence="1" type="ORF">ACJHVH_08210</name>
</gene>